<sequence length="265" mass="29447">MAGNNVTCSAIREFDAKLPEELSCYLNKIVFLPLTNDICLLDRENAKLKRFSMLGDIKGSLSLIDVPHSMCCMRENGNIVITKPDKSILEIVETSREKFNIQRYIQTDKKYFGICQVAEDKVAVSSWSQSCIDIMTVNGVVEVSVSTETLFATPESVPNMLCFTSDGHVVVTAVKDTICCISQDGREIWKLSINGHIGDIACDQKSKTLYIVLKDEGSVLRVNESGVIMSPMLKFTNNTPISIDVNKEDVCVTDKNAKVIVYEKN</sequence>
<dbReference type="EnsemblMetazoa" id="G35316.7">
    <property type="protein sequence ID" value="G35316.7:cds"/>
    <property type="gene ID" value="G35316"/>
</dbReference>
<dbReference type="EnsemblMetazoa" id="G35316.13">
    <property type="protein sequence ID" value="G35316.13:cds"/>
    <property type="gene ID" value="G35316"/>
</dbReference>
<dbReference type="EnsemblMetazoa" id="G35316.6">
    <property type="protein sequence ID" value="G35316.6:cds"/>
    <property type="gene ID" value="G35316"/>
</dbReference>
<dbReference type="AlphaFoldDB" id="A0A8W8MPB2"/>
<protein>
    <submittedName>
        <fullName evidence="1">Uncharacterized protein</fullName>
    </submittedName>
</protein>
<evidence type="ECO:0000313" key="2">
    <source>
        <dbReference type="Proteomes" id="UP000005408"/>
    </source>
</evidence>
<dbReference type="Gene3D" id="2.120.10.30">
    <property type="entry name" value="TolB, C-terminal domain"/>
    <property type="match status" value="1"/>
</dbReference>
<organism evidence="1 2">
    <name type="scientific">Magallana gigas</name>
    <name type="common">Pacific oyster</name>
    <name type="synonym">Crassostrea gigas</name>
    <dbReference type="NCBI Taxonomy" id="29159"/>
    <lineage>
        <taxon>Eukaryota</taxon>
        <taxon>Metazoa</taxon>
        <taxon>Spiralia</taxon>
        <taxon>Lophotrochozoa</taxon>
        <taxon>Mollusca</taxon>
        <taxon>Bivalvia</taxon>
        <taxon>Autobranchia</taxon>
        <taxon>Pteriomorphia</taxon>
        <taxon>Ostreida</taxon>
        <taxon>Ostreoidea</taxon>
        <taxon>Ostreidae</taxon>
        <taxon>Magallana</taxon>
    </lineage>
</organism>
<dbReference type="EnsemblMetazoa" id="G35316.2">
    <property type="protein sequence ID" value="G35316.2:cds"/>
    <property type="gene ID" value="G35316"/>
</dbReference>
<keyword evidence="2" id="KW-1185">Reference proteome</keyword>
<evidence type="ECO:0000313" key="1">
    <source>
        <dbReference type="EnsemblMetazoa" id="G35316.6:cds"/>
    </source>
</evidence>
<dbReference type="EnsemblMetazoa" id="G35316.10">
    <property type="protein sequence ID" value="G35316.10:cds"/>
    <property type="gene ID" value="G35316"/>
</dbReference>
<dbReference type="InterPro" id="IPR011044">
    <property type="entry name" value="Quino_amine_DH_bsu"/>
</dbReference>
<accession>A0A8W8MPB2</accession>
<dbReference type="EnsemblMetazoa" id="G35316.1">
    <property type="protein sequence ID" value="G35316.1:cds"/>
    <property type="gene ID" value="G35316"/>
</dbReference>
<proteinExistence type="predicted"/>
<name>A0A8W8MPB2_MAGGI</name>
<dbReference type="SUPFAM" id="SSF50969">
    <property type="entry name" value="YVTN repeat-like/Quinoprotein amine dehydrogenase"/>
    <property type="match status" value="1"/>
</dbReference>
<reference evidence="1" key="1">
    <citation type="submission" date="2022-08" db="UniProtKB">
        <authorList>
            <consortium name="EnsemblMetazoa"/>
        </authorList>
    </citation>
    <scope>IDENTIFICATION</scope>
    <source>
        <strain evidence="1">05x7-T-G4-1.051#20</strain>
    </source>
</reference>
<dbReference type="EnsemblMetazoa" id="G35316.5">
    <property type="protein sequence ID" value="G35316.5:cds"/>
    <property type="gene ID" value="G35316"/>
</dbReference>
<dbReference type="Proteomes" id="UP000005408">
    <property type="component" value="Unassembled WGS sequence"/>
</dbReference>
<dbReference type="InterPro" id="IPR011042">
    <property type="entry name" value="6-blade_b-propeller_TolB-like"/>
</dbReference>